<dbReference type="Pfam" id="PF14432">
    <property type="entry name" value="DYW_deaminase"/>
    <property type="match status" value="1"/>
</dbReference>
<keyword evidence="5 14" id="KW-0732">Signal</keyword>
<dbReference type="GO" id="GO:0016020">
    <property type="term" value="C:membrane"/>
    <property type="evidence" value="ECO:0007669"/>
    <property type="project" value="UniProtKB-SubCell"/>
</dbReference>
<evidence type="ECO:0000259" key="15">
    <source>
        <dbReference type="PROSITE" id="PS50011"/>
    </source>
</evidence>
<dbReference type="PROSITE" id="PS50011">
    <property type="entry name" value="PROTEIN_KINASE_DOM"/>
    <property type="match status" value="1"/>
</dbReference>
<keyword evidence="8 13" id="KW-0472">Membrane</keyword>
<feature type="repeat" description="PPR" evidence="10">
    <location>
        <begin position="971"/>
        <end position="1005"/>
    </location>
</feature>
<protein>
    <recommendedName>
        <fullName evidence="15">Protein kinase domain-containing protein</fullName>
    </recommendedName>
</protein>
<keyword evidence="7 13" id="KW-1133">Transmembrane helix</keyword>
<dbReference type="Pfam" id="PF13041">
    <property type="entry name" value="PPR_2"/>
    <property type="match status" value="2"/>
</dbReference>
<keyword evidence="4 13" id="KW-0812">Transmembrane</keyword>
<evidence type="ECO:0000256" key="2">
    <source>
        <dbReference type="ARBA" id="ARBA00006643"/>
    </source>
</evidence>
<evidence type="ECO:0000256" key="13">
    <source>
        <dbReference type="SAM" id="Phobius"/>
    </source>
</evidence>
<dbReference type="InterPro" id="IPR002885">
    <property type="entry name" value="PPR_rpt"/>
</dbReference>
<dbReference type="InterPro" id="IPR046848">
    <property type="entry name" value="E_motif"/>
</dbReference>
<dbReference type="Pfam" id="PF08263">
    <property type="entry name" value="LRRNT_2"/>
    <property type="match status" value="1"/>
</dbReference>
<sequence length="1480" mass="163038">MTENRVVLVLLILCIVGFEPSFIYGATDSSDTSALNTMFSSMNSPGQLLQWTASGGDPCGQNWKGITCSGSRVTQIKLSGLGLSGSLGYMLDKLTSVTEFDLSNNNIGGDLPYQLPPNLERLNLANNQLTGSAQYSISMMAPLKYLNLAHNQLKQLAIDFTKLTSLSILDLSSNAFTGSLPNSCSSLTSAKSIYLQNNQFSGTIDILATLPLENLNIANNRFTGWIPDSLKGINLQKDGNLLNSGPAPPPPPGTPPISKSPTPKSGNRETRSNGDSSSSKDSSKSGLGAGGIAGIVISLLVVTAVIAFFLIKRKRSKRSSSTDIEKTDNNINQPIILASNDFHHENKSVQNPPLVETKKLDMSLSMNLRPPPAERHKSFDDDDSTMRKPIVAKKAAVVVPSNVNTYTVADLQIATNSFSVDNLLGEGTFGRVYRAQFEDGKVLAVKKIDSSALPTDTADDFTEIVSKIAHLDHENVTKLDGYCSEHGQHLVVYEFHRNGSLHDFLHLAEEESKPLIWNPRVKIALGTARALEYLHEVCSPSIVHKNIKSANILLDSELNPHLSDSGLASFLPTANELLNQNDEGYSAPETSMSGQYSLKSDVYSFGVVMLELLTGRKPFDSTRSRSEQSLVRWATPQLHDIDALGKMVDPALKGLYPVKSLSRFADVIALCVQPEPEFRPPMSEVVQALVVLVQRANMSKRTVGPGSGSSGVNDYMRKRSGRGLVKGVKTKNTKEERLRKKLKALKEDLTAKMHLPTGDDGHDVITPQAYLTPLGSQSITHAKFLQIPWRQSVFSKHLELNTGLSKSTKLDEAVTLIEKSSSSSSASNLSTPEAYTDLLHACISAKSLHHGIKICSLVLNNPSLRHDPKLLSKLITLFSVCRRLDLARKIFDDVTDSSLLTEKVWAAMAIGYSRNGSPRDALIVYVDMLCSFIEPGNFSISVALKACVGLKDLRVGRGIHGQIVKRKEKVDQVVYNVLLKLYMERGSFDDARKVFDGMSERNIVTWNSLISVLSKKVRVHEMFNLFRKMQEEMIGFSWATLTTILPACSRVAALLTGKEIHAQILKSKEKPDVPLLNSLMDMYGKCGEVEYSRRVFDGMLTKDLTSWNTILNCYAINGNIEEVINLFEWMIESGVAPDGITFVALLSGCSDTGLTEYGISLFERMKTEFRVSPALEHYACLVDILGRAGKIEEAVKVIETMPFKPRASIWGSLLNSCRLHGNVSVGEIAAKELFVLEPHNPGNYVMASNIYAEAKMWDNVDKIREMMKQRGIKKEAGCSWVQVKDKIQIFVAGGGYEFRNSDEYKQVWTELQEAIEKSGYSPDTSVVLHDVDEETKANWVCGHSERLATTYSLIHTGEGVPIRVTKNLRVCADCHSWMKIVSQVTGRVIVLRDTKRFHHFVAGICSLASKQGWFGAARNETRTWWGRGFYFYYRRGLKTLLWIVVDILANGGCGEANEGQPDSTAVVIDIPAKEIKSGPC</sequence>
<dbReference type="Pfam" id="PF13855">
    <property type="entry name" value="LRR_8"/>
    <property type="match status" value="1"/>
</dbReference>
<dbReference type="InterPro" id="IPR046960">
    <property type="entry name" value="PPR_At4g14850-like_plant"/>
</dbReference>
<feature type="compositionally biased region" description="Low complexity" evidence="12">
    <location>
        <begin position="256"/>
        <end position="265"/>
    </location>
</feature>
<accession>A0A8S1ZXK1</accession>
<dbReference type="PANTHER" id="PTHR47926:SF535">
    <property type="entry name" value="PENTACOTRIPEPTIDE-REPEAT REGION OF PRORP DOMAIN-CONTAINING PROTEIN"/>
    <property type="match status" value="1"/>
</dbReference>
<organism evidence="16 17">
    <name type="scientific">Arabidopsis arenosa</name>
    <name type="common">Sand rock-cress</name>
    <name type="synonym">Cardaminopsis arenosa</name>
    <dbReference type="NCBI Taxonomy" id="38785"/>
    <lineage>
        <taxon>Eukaryota</taxon>
        <taxon>Viridiplantae</taxon>
        <taxon>Streptophyta</taxon>
        <taxon>Embryophyta</taxon>
        <taxon>Tracheophyta</taxon>
        <taxon>Spermatophyta</taxon>
        <taxon>Magnoliopsida</taxon>
        <taxon>eudicotyledons</taxon>
        <taxon>Gunneridae</taxon>
        <taxon>Pentapetalae</taxon>
        <taxon>rosids</taxon>
        <taxon>malvids</taxon>
        <taxon>Brassicales</taxon>
        <taxon>Brassicaceae</taxon>
        <taxon>Camelineae</taxon>
        <taxon>Arabidopsis</taxon>
    </lineage>
</organism>
<feature type="chain" id="PRO_5035884317" description="Protein kinase domain-containing protein" evidence="14">
    <location>
        <begin position="26"/>
        <end position="1480"/>
    </location>
</feature>
<evidence type="ECO:0000256" key="8">
    <source>
        <dbReference type="ARBA" id="ARBA00023136"/>
    </source>
</evidence>
<comment type="subcellular location">
    <subcellularLocation>
        <location evidence="1">Membrane</location>
    </subcellularLocation>
</comment>
<keyword evidence="3" id="KW-0433">Leucine-rich repeat</keyword>
<evidence type="ECO:0000313" key="16">
    <source>
        <dbReference type="EMBL" id="CAE5967256.1"/>
    </source>
</evidence>
<feature type="repeat" description="PPR" evidence="10">
    <location>
        <begin position="1103"/>
        <end position="1137"/>
    </location>
</feature>
<dbReference type="GO" id="GO:0003729">
    <property type="term" value="F:mRNA binding"/>
    <property type="evidence" value="ECO:0007669"/>
    <property type="project" value="UniProtKB-ARBA"/>
</dbReference>
<evidence type="ECO:0000256" key="5">
    <source>
        <dbReference type="ARBA" id="ARBA00022729"/>
    </source>
</evidence>
<comment type="similarity">
    <text evidence="2">Belongs to the PPR family. PCMP-H subfamily.</text>
</comment>
<dbReference type="GO" id="GO:0004672">
    <property type="term" value="F:protein kinase activity"/>
    <property type="evidence" value="ECO:0007669"/>
    <property type="project" value="InterPro"/>
</dbReference>
<dbReference type="Pfam" id="PF13516">
    <property type="entry name" value="LRR_6"/>
    <property type="match status" value="1"/>
</dbReference>
<dbReference type="InterPro" id="IPR000719">
    <property type="entry name" value="Prot_kinase_dom"/>
</dbReference>
<feature type="compositionally biased region" description="Pro residues" evidence="12">
    <location>
        <begin position="246"/>
        <end position="255"/>
    </location>
</feature>
<evidence type="ECO:0000256" key="9">
    <source>
        <dbReference type="ARBA" id="ARBA00023170"/>
    </source>
</evidence>
<keyword evidence="11" id="KW-0547">Nucleotide-binding</keyword>
<feature type="compositionally biased region" description="Low complexity" evidence="12">
    <location>
        <begin position="275"/>
        <end position="285"/>
    </location>
</feature>
<dbReference type="Pfam" id="PF01535">
    <property type="entry name" value="PPR"/>
    <property type="match status" value="3"/>
</dbReference>
<evidence type="ECO:0000256" key="7">
    <source>
        <dbReference type="ARBA" id="ARBA00022989"/>
    </source>
</evidence>
<dbReference type="FunFam" id="1.25.40.10:FF:000987">
    <property type="entry name" value="Pentatricopeptide repeat-containing protein At3g14330"/>
    <property type="match status" value="1"/>
</dbReference>
<evidence type="ECO:0000256" key="1">
    <source>
        <dbReference type="ARBA" id="ARBA00004370"/>
    </source>
</evidence>
<dbReference type="EMBL" id="LR999453">
    <property type="protein sequence ID" value="CAE5967256.1"/>
    <property type="molecule type" value="Genomic_DNA"/>
</dbReference>
<dbReference type="PROSITE" id="PS00107">
    <property type="entry name" value="PROTEIN_KINASE_ATP"/>
    <property type="match status" value="1"/>
</dbReference>
<feature type="region of interest" description="Disordered" evidence="12">
    <location>
        <begin position="237"/>
        <end position="285"/>
    </location>
</feature>
<dbReference type="InterPro" id="IPR011009">
    <property type="entry name" value="Kinase-like_dom_sf"/>
</dbReference>
<evidence type="ECO:0000256" key="3">
    <source>
        <dbReference type="ARBA" id="ARBA00022614"/>
    </source>
</evidence>
<dbReference type="Pfam" id="PF00560">
    <property type="entry name" value="LRR_1"/>
    <property type="match status" value="1"/>
</dbReference>
<dbReference type="Gene3D" id="1.10.510.10">
    <property type="entry name" value="Transferase(Phosphotransferase) domain 1"/>
    <property type="match status" value="1"/>
</dbReference>
<dbReference type="FunFam" id="1.10.510.10:FF:000095">
    <property type="entry name" value="protein STRUBBELIG-RECEPTOR FAMILY 8"/>
    <property type="match status" value="1"/>
</dbReference>
<keyword evidence="9" id="KW-0675">Receptor</keyword>
<dbReference type="InterPro" id="IPR013210">
    <property type="entry name" value="LRR_N_plant-typ"/>
</dbReference>
<proteinExistence type="inferred from homology"/>
<dbReference type="SUPFAM" id="SSF52058">
    <property type="entry name" value="L domain-like"/>
    <property type="match status" value="1"/>
</dbReference>
<dbReference type="InterPro" id="IPR001611">
    <property type="entry name" value="Leu-rich_rpt"/>
</dbReference>
<evidence type="ECO:0000256" key="10">
    <source>
        <dbReference type="PROSITE-ProRule" id="PRU00708"/>
    </source>
</evidence>
<dbReference type="Gene3D" id="3.80.10.10">
    <property type="entry name" value="Ribonuclease Inhibitor"/>
    <property type="match status" value="1"/>
</dbReference>
<evidence type="ECO:0000256" key="4">
    <source>
        <dbReference type="ARBA" id="ARBA00022692"/>
    </source>
</evidence>
<dbReference type="InterPro" id="IPR011990">
    <property type="entry name" value="TPR-like_helical_dom_sf"/>
</dbReference>
<dbReference type="PANTHER" id="PTHR47926">
    <property type="entry name" value="PENTATRICOPEPTIDE REPEAT-CONTAINING PROTEIN"/>
    <property type="match status" value="1"/>
</dbReference>
<feature type="signal peptide" evidence="14">
    <location>
        <begin position="1"/>
        <end position="25"/>
    </location>
</feature>
<dbReference type="FunFam" id="3.30.200.20:FF:000125">
    <property type="entry name" value="Protein STRUBBELIG-RECEPTOR FAMILY 8"/>
    <property type="match status" value="1"/>
</dbReference>
<dbReference type="Gene3D" id="3.30.200.20">
    <property type="entry name" value="Phosphorylase Kinase, domain 1"/>
    <property type="match status" value="1"/>
</dbReference>
<feature type="binding site" evidence="11">
    <location>
        <position position="447"/>
    </location>
    <ligand>
        <name>ATP</name>
        <dbReference type="ChEBI" id="CHEBI:30616"/>
    </ligand>
</feature>
<dbReference type="GO" id="GO:0008270">
    <property type="term" value="F:zinc ion binding"/>
    <property type="evidence" value="ECO:0007669"/>
    <property type="project" value="InterPro"/>
</dbReference>
<dbReference type="SMART" id="SM00369">
    <property type="entry name" value="LRR_TYP"/>
    <property type="match status" value="3"/>
</dbReference>
<feature type="transmembrane region" description="Helical" evidence="13">
    <location>
        <begin position="287"/>
        <end position="311"/>
    </location>
</feature>
<dbReference type="SUPFAM" id="SSF56112">
    <property type="entry name" value="Protein kinase-like (PK-like)"/>
    <property type="match status" value="1"/>
</dbReference>
<dbReference type="GO" id="GO:0005524">
    <property type="term" value="F:ATP binding"/>
    <property type="evidence" value="ECO:0007669"/>
    <property type="project" value="UniProtKB-UniRule"/>
</dbReference>
<dbReference type="InterPro" id="IPR001245">
    <property type="entry name" value="Ser-Thr/Tyr_kinase_cat_dom"/>
</dbReference>
<feature type="domain" description="Protein kinase" evidence="15">
    <location>
        <begin position="418"/>
        <end position="692"/>
    </location>
</feature>
<dbReference type="Pfam" id="PF20431">
    <property type="entry name" value="E_motif"/>
    <property type="match status" value="1"/>
</dbReference>
<dbReference type="Gene3D" id="1.25.40.10">
    <property type="entry name" value="Tetratricopeptide repeat domain"/>
    <property type="match status" value="4"/>
</dbReference>
<dbReference type="InterPro" id="IPR032867">
    <property type="entry name" value="DYW_dom"/>
</dbReference>
<dbReference type="FunFam" id="1.25.40.10:FF:000366">
    <property type="entry name" value="Pentatricopeptide (PPR) repeat-containing protein"/>
    <property type="match status" value="1"/>
</dbReference>
<dbReference type="PROSITE" id="PS51375">
    <property type="entry name" value="PPR"/>
    <property type="match status" value="2"/>
</dbReference>
<evidence type="ECO:0000313" key="17">
    <source>
        <dbReference type="Proteomes" id="UP000682877"/>
    </source>
</evidence>
<dbReference type="Proteomes" id="UP000682877">
    <property type="component" value="Chromosome 3"/>
</dbReference>
<dbReference type="InterPro" id="IPR032675">
    <property type="entry name" value="LRR_dom_sf"/>
</dbReference>
<dbReference type="InterPro" id="IPR003591">
    <property type="entry name" value="Leu-rich_rpt_typical-subtyp"/>
</dbReference>
<dbReference type="NCBIfam" id="TIGR00756">
    <property type="entry name" value="PPR"/>
    <property type="match status" value="3"/>
</dbReference>
<evidence type="ECO:0000256" key="12">
    <source>
        <dbReference type="SAM" id="MobiDB-lite"/>
    </source>
</evidence>
<gene>
    <name evidence="16" type="ORF">AARE701A_LOCUS7168</name>
</gene>
<evidence type="ECO:0000256" key="11">
    <source>
        <dbReference type="PROSITE-ProRule" id="PRU10141"/>
    </source>
</evidence>
<keyword evidence="11" id="KW-0067">ATP-binding</keyword>
<dbReference type="FunFam" id="3.80.10.10:FF:000062">
    <property type="entry name" value="protein STRUBBELIG-RECEPTOR FAMILY 3"/>
    <property type="match status" value="1"/>
</dbReference>
<evidence type="ECO:0000256" key="14">
    <source>
        <dbReference type="SAM" id="SignalP"/>
    </source>
</evidence>
<dbReference type="PROSITE" id="PS51450">
    <property type="entry name" value="LRR"/>
    <property type="match status" value="1"/>
</dbReference>
<name>A0A8S1ZXK1_ARAAE</name>
<dbReference type="FunFam" id="1.25.40.10:FF:001389">
    <property type="entry name" value="Pentatricopeptide repeat-containing protein At3g14330"/>
    <property type="match status" value="1"/>
</dbReference>
<dbReference type="FunFam" id="1.25.40.10:FF:000031">
    <property type="entry name" value="Pentatricopeptide repeat-containing protein mitochondrial"/>
    <property type="match status" value="1"/>
</dbReference>
<evidence type="ECO:0000256" key="6">
    <source>
        <dbReference type="ARBA" id="ARBA00022737"/>
    </source>
</evidence>
<keyword evidence="17" id="KW-1185">Reference proteome</keyword>
<dbReference type="InterPro" id="IPR017441">
    <property type="entry name" value="Protein_kinase_ATP_BS"/>
</dbReference>
<dbReference type="GO" id="GO:0009451">
    <property type="term" value="P:RNA modification"/>
    <property type="evidence" value="ECO:0007669"/>
    <property type="project" value="InterPro"/>
</dbReference>
<dbReference type="Pfam" id="PF07714">
    <property type="entry name" value="PK_Tyr_Ser-Thr"/>
    <property type="match status" value="1"/>
</dbReference>
<keyword evidence="6" id="KW-0677">Repeat</keyword>
<reference evidence="16" key="1">
    <citation type="submission" date="2021-01" db="EMBL/GenBank/DDBJ databases">
        <authorList>
            <person name="Bezrukov I."/>
        </authorList>
    </citation>
    <scope>NUCLEOTIDE SEQUENCE</scope>
</reference>